<dbReference type="InterPro" id="IPR032689">
    <property type="entry name" value="TraG-D_C"/>
</dbReference>
<evidence type="ECO:0000256" key="4">
    <source>
        <dbReference type="ARBA" id="ARBA00022989"/>
    </source>
</evidence>
<feature type="transmembrane region" description="Helical" evidence="6">
    <location>
        <begin position="18"/>
        <end position="36"/>
    </location>
</feature>
<dbReference type="RefSeq" id="WP_284827063.1">
    <property type="nucleotide sequence ID" value="NZ_JASOOY020000001.1"/>
</dbReference>
<dbReference type="InterPro" id="IPR051539">
    <property type="entry name" value="T4SS-coupling_protein"/>
</dbReference>
<evidence type="ECO:0000256" key="3">
    <source>
        <dbReference type="ARBA" id="ARBA00022692"/>
    </source>
</evidence>
<dbReference type="CDD" id="cd01127">
    <property type="entry name" value="TrwB_TraG_TraD_VirD4"/>
    <property type="match status" value="1"/>
</dbReference>
<dbReference type="EMBL" id="JASOOY020000001">
    <property type="protein sequence ID" value="MEO3715982.1"/>
    <property type="molecule type" value="Genomic_DNA"/>
</dbReference>
<keyword evidence="5 6" id="KW-0472">Membrane</keyword>
<name>A0AAW9SFF1_CORAY</name>
<evidence type="ECO:0000313" key="9">
    <source>
        <dbReference type="Proteomes" id="UP001223646"/>
    </source>
</evidence>
<dbReference type="PANTHER" id="PTHR37937:SF1">
    <property type="entry name" value="CONJUGATIVE TRANSFER: DNA TRANSPORT"/>
    <property type="match status" value="1"/>
</dbReference>
<reference evidence="8" key="2">
    <citation type="submission" date="2024-05" db="EMBL/GenBank/DDBJ databases">
        <authorList>
            <person name="Wolfe A."/>
        </authorList>
    </citation>
    <scope>NUCLEOTIDE SEQUENCE</scope>
    <source>
        <strain evidence="8">UMB1064</strain>
    </source>
</reference>
<keyword evidence="3 6" id="KW-0812">Transmembrane</keyword>
<dbReference type="Gene3D" id="3.40.50.300">
    <property type="entry name" value="P-loop containing nucleotide triphosphate hydrolases"/>
    <property type="match status" value="1"/>
</dbReference>
<protein>
    <submittedName>
        <fullName evidence="8">TraM recognition domain-containing protein</fullName>
    </submittedName>
</protein>
<comment type="subcellular location">
    <subcellularLocation>
        <location evidence="1">Cell membrane</location>
        <topology evidence="1">Multi-pass membrane protein</topology>
    </subcellularLocation>
</comment>
<feature type="transmembrane region" description="Helical" evidence="6">
    <location>
        <begin position="72"/>
        <end position="93"/>
    </location>
</feature>
<proteinExistence type="predicted"/>
<evidence type="ECO:0000256" key="2">
    <source>
        <dbReference type="ARBA" id="ARBA00022475"/>
    </source>
</evidence>
<dbReference type="SUPFAM" id="SSF52540">
    <property type="entry name" value="P-loop containing nucleoside triphosphate hydrolases"/>
    <property type="match status" value="1"/>
</dbReference>
<sequence length="579" mass="62460">MATNVRNLKNPSGDEKPLAIALGGLGIIWGIVLGGLKLAPLFGGDDQHVPVNPVALVVGIVKGRVVLGGSEAVSITVLGAVLALVATVVAVQVTSRRAQKKGRAIVPNAKYMASKSDIASMSGKSTGAASQRMGLKLGEGAAPGVLLGKELRTGQPVYADYETLLTQLWAARRGKTSTQVLPQILSAPGGVITSSNKRDTVDDSLAGRQAVGEVFVFDPQRIWTKEEPDWFFDPLDFIRRRSVDEWDAAATGLARLFRDDAGLSEGNKDMFSEGGQRLVAGWLLAACCENLPITELVLWAGAETDKEPVELLRRHGWHRKADALQAQYELTSRTRSGVFANAQQMVAALEHEVPGQWVTPSVGKRRFDADAFIADSQQGGRPTMYLLSKEGPTSASALTLALLVTLMDAAEEYGESQPGGRLPVPLVCPLDEAANTVKWGELANKYSHYGSRSIIITTILQSFTQAKRIWGEDPTRDMLTNSCVVYGGGIKDERFLSELSAFIGDHEEHRTSRSSDGTWGKSSRSTSIAEKRTLTVSELQALPFGVMVVIPQKAAPMLVESVPWWERDFEPAIAEAMAK</sequence>
<gene>
    <name evidence="8" type="ORF">QP460_000020</name>
</gene>
<evidence type="ECO:0000259" key="7">
    <source>
        <dbReference type="Pfam" id="PF12696"/>
    </source>
</evidence>
<evidence type="ECO:0000256" key="1">
    <source>
        <dbReference type="ARBA" id="ARBA00004651"/>
    </source>
</evidence>
<evidence type="ECO:0000256" key="5">
    <source>
        <dbReference type="ARBA" id="ARBA00023136"/>
    </source>
</evidence>
<reference evidence="8" key="1">
    <citation type="submission" date="2023-05" db="EMBL/GenBank/DDBJ databases">
        <authorList>
            <person name="Du J."/>
        </authorList>
    </citation>
    <scope>NUCLEOTIDE SEQUENCE</scope>
    <source>
        <strain evidence="8">UMB1064</strain>
    </source>
</reference>
<dbReference type="Proteomes" id="UP001223646">
    <property type="component" value="Unassembled WGS sequence"/>
</dbReference>
<evidence type="ECO:0000256" key="6">
    <source>
        <dbReference type="SAM" id="Phobius"/>
    </source>
</evidence>
<dbReference type="Pfam" id="PF12696">
    <property type="entry name" value="TraG-D_C"/>
    <property type="match status" value="1"/>
</dbReference>
<dbReference type="AlphaFoldDB" id="A0AAW9SFF1"/>
<feature type="domain" description="TraD/TraG TraM recognition site" evidence="7">
    <location>
        <begin position="425"/>
        <end position="543"/>
    </location>
</feature>
<keyword evidence="2" id="KW-1003">Cell membrane</keyword>
<accession>A0AAW9SFF1</accession>
<evidence type="ECO:0000313" key="8">
    <source>
        <dbReference type="EMBL" id="MEO3715982.1"/>
    </source>
</evidence>
<dbReference type="GO" id="GO:0005886">
    <property type="term" value="C:plasma membrane"/>
    <property type="evidence" value="ECO:0007669"/>
    <property type="project" value="UniProtKB-SubCell"/>
</dbReference>
<comment type="caution">
    <text evidence="8">The sequence shown here is derived from an EMBL/GenBank/DDBJ whole genome shotgun (WGS) entry which is preliminary data.</text>
</comment>
<keyword evidence="4 6" id="KW-1133">Transmembrane helix</keyword>
<dbReference type="PANTHER" id="PTHR37937">
    <property type="entry name" value="CONJUGATIVE TRANSFER: DNA TRANSPORT"/>
    <property type="match status" value="1"/>
</dbReference>
<dbReference type="InterPro" id="IPR027417">
    <property type="entry name" value="P-loop_NTPase"/>
</dbReference>
<organism evidence="8 9">
    <name type="scientific">Corynebacterium amycolatum</name>
    <dbReference type="NCBI Taxonomy" id="43765"/>
    <lineage>
        <taxon>Bacteria</taxon>
        <taxon>Bacillati</taxon>
        <taxon>Actinomycetota</taxon>
        <taxon>Actinomycetes</taxon>
        <taxon>Mycobacteriales</taxon>
        <taxon>Corynebacteriaceae</taxon>
        <taxon>Corynebacterium</taxon>
    </lineage>
</organism>